<dbReference type="PANTHER" id="PTHR12537">
    <property type="entry name" value="RNA BINDING PROTEIN PUMILIO-RELATED"/>
    <property type="match status" value="1"/>
</dbReference>
<keyword evidence="4" id="KW-0694">RNA-binding</keyword>
<dbReference type="CDD" id="cd07920">
    <property type="entry name" value="Pumilio"/>
    <property type="match status" value="1"/>
</dbReference>
<dbReference type="InterPro" id="IPR011989">
    <property type="entry name" value="ARM-like"/>
</dbReference>
<feature type="repeat" description="Pumilio" evidence="5">
    <location>
        <begin position="745"/>
        <end position="780"/>
    </location>
</feature>
<evidence type="ECO:0000256" key="3">
    <source>
        <dbReference type="ARBA" id="ARBA00022737"/>
    </source>
</evidence>
<protein>
    <submittedName>
        <fullName evidence="8">PUM2 protein</fullName>
    </submittedName>
</protein>
<evidence type="ECO:0000313" key="9">
    <source>
        <dbReference type="Proteomes" id="UP000475037"/>
    </source>
</evidence>
<evidence type="ECO:0000259" key="7">
    <source>
        <dbReference type="PROSITE" id="PS50303"/>
    </source>
</evidence>
<proteinExistence type="predicted"/>
<feature type="non-terminal residue" evidence="8">
    <location>
        <position position="1"/>
    </location>
</feature>
<dbReference type="FunFam" id="1.25.10.10:FF:000004">
    <property type="entry name" value="Pumilio homolog 1 isoform 2"/>
    <property type="match status" value="1"/>
</dbReference>
<accession>A0A6G1A4X3</accession>
<feature type="repeat" description="Pumilio" evidence="5">
    <location>
        <begin position="853"/>
        <end position="888"/>
    </location>
</feature>
<reference evidence="8 9" key="1">
    <citation type="submission" date="2019-11" db="EMBL/GenBank/DDBJ databases">
        <authorList>
            <person name="Yang C."/>
            <person name="Li F."/>
        </authorList>
    </citation>
    <scope>NUCLEOTIDE SEQUENCE [LARGE SCALE GENOMIC DNA]</scope>
    <source>
        <strain evidence="8">KB4526</strain>
        <tissue evidence="8">Muscle</tissue>
    </source>
</reference>
<evidence type="ECO:0000256" key="1">
    <source>
        <dbReference type="ARBA" id="ARBA00004463"/>
    </source>
</evidence>
<organism evidence="8 9">
    <name type="scientific">Crocuta crocuta</name>
    <name type="common">Spotted hyena</name>
    <dbReference type="NCBI Taxonomy" id="9678"/>
    <lineage>
        <taxon>Eukaryota</taxon>
        <taxon>Metazoa</taxon>
        <taxon>Chordata</taxon>
        <taxon>Craniata</taxon>
        <taxon>Vertebrata</taxon>
        <taxon>Euteleostomi</taxon>
        <taxon>Mammalia</taxon>
        <taxon>Eutheria</taxon>
        <taxon>Laurasiatheria</taxon>
        <taxon>Carnivora</taxon>
        <taxon>Feliformia</taxon>
        <taxon>Hyaenidae</taxon>
        <taxon>Crocuta</taxon>
    </lineage>
</organism>
<dbReference type="InterPro" id="IPR033712">
    <property type="entry name" value="Pumilio_RNA-bd"/>
</dbReference>
<dbReference type="PANTHER" id="PTHR12537:SF52">
    <property type="entry name" value="PUMILIO HOMOLOG 2"/>
    <property type="match status" value="1"/>
</dbReference>
<dbReference type="GO" id="GO:0005829">
    <property type="term" value="C:cytosol"/>
    <property type="evidence" value="ECO:0007669"/>
    <property type="project" value="TreeGrafter"/>
</dbReference>
<comment type="caution">
    <text evidence="8">The sequence shown here is derived from an EMBL/GenBank/DDBJ whole genome shotgun (WGS) entry which is preliminary data.</text>
</comment>
<feature type="region of interest" description="Disordered" evidence="6">
    <location>
        <begin position="1"/>
        <end position="21"/>
    </location>
</feature>
<dbReference type="AlphaFoldDB" id="A0A6G1A4X3"/>
<feature type="region of interest" description="Disordered" evidence="6">
    <location>
        <begin position="472"/>
        <end position="512"/>
    </location>
</feature>
<feature type="repeat" description="Pumilio" evidence="5">
    <location>
        <begin position="968"/>
        <end position="1003"/>
    </location>
</feature>
<dbReference type="GO" id="GO:0043488">
    <property type="term" value="P:regulation of mRNA stability"/>
    <property type="evidence" value="ECO:0007669"/>
    <property type="project" value="TreeGrafter"/>
</dbReference>
<dbReference type="EMBL" id="VOAJ01024670">
    <property type="protein sequence ID" value="KAF0870721.1"/>
    <property type="molecule type" value="Genomic_DNA"/>
</dbReference>
<dbReference type="GO" id="GO:0003730">
    <property type="term" value="F:mRNA 3'-UTR binding"/>
    <property type="evidence" value="ECO:0007669"/>
    <property type="project" value="TreeGrafter"/>
</dbReference>
<feature type="compositionally biased region" description="Low complexity" evidence="6">
    <location>
        <begin position="173"/>
        <end position="187"/>
    </location>
</feature>
<feature type="domain" description="PUM-HD" evidence="7">
    <location>
        <begin position="689"/>
        <end position="1029"/>
    </location>
</feature>
<feature type="compositionally biased region" description="Basic and acidic residues" evidence="6">
    <location>
        <begin position="1"/>
        <end position="18"/>
    </location>
</feature>
<dbReference type="GO" id="GO:0035196">
    <property type="term" value="P:miRNA processing"/>
    <property type="evidence" value="ECO:0007669"/>
    <property type="project" value="TreeGrafter"/>
</dbReference>
<keyword evidence="2" id="KW-0963">Cytoplasm</keyword>
<feature type="compositionally biased region" description="Low complexity" evidence="6">
    <location>
        <begin position="613"/>
        <end position="633"/>
    </location>
</feature>
<feature type="repeat" description="Pumilio" evidence="5">
    <location>
        <begin position="889"/>
        <end position="924"/>
    </location>
</feature>
<evidence type="ECO:0000313" key="8">
    <source>
        <dbReference type="EMBL" id="KAF0870721.1"/>
    </source>
</evidence>
<dbReference type="Gene3D" id="1.25.10.10">
    <property type="entry name" value="Leucine-rich Repeat Variant"/>
    <property type="match status" value="1"/>
</dbReference>
<feature type="repeat" description="Pumilio" evidence="5">
    <location>
        <begin position="709"/>
        <end position="744"/>
    </location>
</feature>
<name>A0A6G1A4X3_CROCR</name>
<feature type="region of interest" description="Disordered" evidence="6">
    <location>
        <begin position="603"/>
        <end position="633"/>
    </location>
</feature>
<keyword evidence="9" id="KW-1185">Reference proteome</keyword>
<evidence type="ECO:0000256" key="6">
    <source>
        <dbReference type="SAM" id="MobiDB-lite"/>
    </source>
</evidence>
<feature type="repeat" description="Pumilio" evidence="5">
    <location>
        <begin position="781"/>
        <end position="816"/>
    </location>
</feature>
<feature type="region of interest" description="Disordered" evidence="6">
    <location>
        <begin position="89"/>
        <end position="187"/>
    </location>
</feature>
<dbReference type="SMART" id="SM00025">
    <property type="entry name" value="Pumilio"/>
    <property type="match status" value="8"/>
</dbReference>
<feature type="compositionally biased region" description="Low complexity" evidence="6">
    <location>
        <begin position="485"/>
        <end position="512"/>
    </location>
</feature>
<evidence type="ECO:0000256" key="2">
    <source>
        <dbReference type="ARBA" id="ARBA00022490"/>
    </source>
</evidence>
<feature type="repeat" description="Pumilio" evidence="5">
    <location>
        <begin position="925"/>
        <end position="960"/>
    </location>
</feature>
<dbReference type="InterPro" id="IPR001313">
    <property type="entry name" value="Pumilio_RNA-bd_rpt"/>
</dbReference>
<feature type="non-terminal residue" evidence="8">
    <location>
        <position position="1047"/>
    </location>
</feature>
<evidence type="ECO:0000256" key="4">
    <source>
        <dbReference type="ARBA" id="ARBA00022884"/>
    </source>
</evidence>
<sequence length="1047" mass="112300">LLPTKKFWEPDDSTKDGQKGIFLGDDEWRETAWGTSHHSMSQPIMVQRRSGQGFHGNSEVNAILSPRSESGGLGVSMVEYVLSSSPADKLDSRFRKGTFGTRDAETDGPEKGDQKGKASPFEEDQSRDLKQGDDDDSKINGRGLPNGMDADCKDFNRTPGSRQASPTEVVERLGPNTNPPEGLGPLPNPTTNKPLVEEFSNPETQNLDAMEQVGLDSLQFDYPGNQVPMDSSGATVGLFDYNPQQQLFQRTNALTVQQLTAAQQQQYALAAAQQPHIAGVFSAGLAPAAFVPNPYIISAAPPGTDPYTAAGLAAAATLAGPAVVPPQYYGVPWGVYPANLFQQQAAAAANNTANQQAASQAQPGQQQVLRAGAGQRPLTPNQGQQGQQAESLAAANPTLAFGQGLATGMPGYQVLAPTAYYDQTGALVVGPGARTGLGAPVRLMAPTPVLISSAAAQAAAAAAAGGTANSLTGSTNGLFRPIGTQPPQQQQQQQQPPSTNLQSNSFYGSTSLTSSSQSSSLFSHGPGQPGSTSLGFGSSSSLGAAIGSALSGFGSSVGSSASSSATRRESLSTSSDLYKRSSSSLAPIGQPFYNSLGFSSSPSPIGMPLPSQTPGHSLTPPPSLSSHGSSSSLHLGGLTNGSGRYISAAPGAEAKYRSASSTSSLFSSSSQLFPPSRLRYNRSDIMPSGRSRLLEDFRNNRFPNLQLRDLIGHIVEFSQDQHGSRFIQQKLERATPAERQMVFNEILQAAYQLMTDVFGNYVIQKFFEFGSLDQKLALATRIRGHVLPLALQMYGCRVIQKALESISSDQQSEMVKELDGHVLKCVKDQNGNHVVQKCIECVQPQSLQFIIDAFKGQVFVLSTHPYGCRVIQRILEHCTAEQTLPILEELHQHTEQLVQDQYGNYVIQHVLEHGRPEDKSKIVSEIRGKVLALSQHKFASNVVEKCVTHASRAERALLIDEVCCQNDGAHSALYTMMKDQYANYVVQKMIDMAEPAQRKIIMHKIRPHITTLRKYTYGKHILAKLEKYYLKNSPDLGPIGGPPNGML</sequence>
<gene>
    <name evidence="8" type="primary">Pum2</name>
    <name evidence="8" type="ORF">FOF47_R12702</name>
</gene>
<dbReference type="Pfam" id="PF00806">
    <property type="entry name" value="PUF"/>
    <property type="match status" value="8"/>
</dbReference>
<feature type="compositionally biased region" description="Basic and acidic residues" evidence="6">
    <location>
        <begin position="102"/>
        <end position="116"/>
    </location>
</feature>
<dbReference type="SUPFAM" id="SSF48371">
    <property type="entry name" value="ARM repeat"/>
    <property type="match status" value="1"/>
</dbReference>
<dbReference type="PROSITE" id="PS50302">
    <property type="entry name" value="PUM"/>
    <property type="match status" value="8"/>
</dbReference>
<feature type="repeat" description="Pumilio" evidence="5">
    <location>
        <begin position="817"/>
        <end position="852"/>
    </location>
</feature>
<evidence type="ECO:0000256" key="5">
    <source>
        <dbReference type="PROSITE-ProRule" id="PRU00317"/>
    </source>
</evidence>
<comment type="subcellular location">
    <subcellularLocation>
        <location evidence="1">Cytoplasmic granule</location>
    </subcellularLocation>
</comment>
<keyword evidence="3" id="KW-0677">Repeat</keyword>
<dbReference type="InterPro" id="IPR033133">
    <property type="entry name" value="PUM-HD"/>
</dbReference>
<dbReference type="PROSITE" id="PS50303">
    <property type="entry name" value="PUM_HD"/>
    <property type="match status" value="1"/>
</dbReference>
<dbReference type="InterPro" id="IPR016024">
    <property type="entry name" value="ARM-type_fold"/>
</dbReference>
<dbReference type="Proteomes" id="UP000475037">
    <property type="component" value="Unassembled WGS sequence"/>
</dbReference>